<dbReference type="EMBL" id="CAJPWZ010002408">
    <property type="protein sequence ID" value="CAG2237848.1"/>
    <property type="molecule type" value="Genomic_DNA"/>
</dbReference>
<sequence length="291" mass="33833">MGTHISYPVSCIFYFSIVLLHILIINSKAEIPTAYFKRRKNTWKEARNSCKLIGLFEEIQVSNNINGQYGWVDASVEYTPWVEYKKCYHVKQEDIVKTTVVRYGNQLQDCLISCQAYAYIGLKHSSATHIDYQFKKLKYQLHISKDVKIHGKKQENSCKLIGLFEEIQVSNNINGQYGWVDASVEYTPWVEYKKCYHVKQEDIVKTTVVRYGNQLQDCLISCQAYAYIGLKQDSCVCLYINETDIIRAGSMCKQNETEQCKKDKFLYCANANISPYGFIIYKKNGKLYQYT</sequence>
<keyword evidence="1" id="KW-0472">Membrane</keyword>
<organism evidence="2 3">
    <name type="scientific">Mytilus edulis</name>
    <name type="common">Blue mussel</name>
    <dbReference type="NCBI Taxonomy" id="6550"/>
    <lineage>
        <taxon>Eukaryota</taxon>
        <taxon>Metazoa</taxon>
        <taxon>Spiralia</taxon>
        <taxon>Lophotrochozoa</taxon>
        <taxon>Mollusca</taxon>
        <taxon>Bivalvia</taxon>
        <taxon>Autobranchia</taxon>
        <taxon>Pteriomorphia</taxon>
        <taxon>Mytilida</taxon>
        <taxon>Mytiloidea</taxon>
        <taxon>Mytilidae</taxon>
        <taxon>Mytilinae</taxon>
        <taxon>Mytilus</taxon>
    </lineage>
</organism>
<reference evidence="2" key="1">
    <citation type="submission" date="2021-03" db="EMBL/GenBank/DDBJ databases">
        <authorList>
            <person name="Bekaert M."/>
        </authorList>
    </citation>
    <scope>NUCLEOTIDE SEQUENCE</scope>
</reference>
<dbReference type="Proteomes" id="UP000683360">
    <property type="component" value="Unassembled WGS sequence"/>
</dbReference>
<accession>A0A8S3TVY0</accession>
<proteinExistence type="predicted"/>
<comment type="caution">
    <text evidence="2">The sequence shown here is derived from an EMBL/GenBank/DDBJ whole genome shotgun (WGS) entry which is preliminary data.</text>
</comment>
<keyword evidence="1" id="KW-1133">Transmembrane helix</keyword>
<dbReference type="AlphaFoldDB" id="A0A8S3TVY0"/>
<keyword evidence="3" id="KW-1185">Reference proteome</keyword>
<feature type="transmembrane region" description="Helical" evidence="1">
    <location>
        <begin position="6"/>
        <end position="25"/>
    </location>
</feature>
<gene>
    <name evidence="2" type="ORF">MEDL_50294</name>
</gene>
<keyword evidence="1" id="KW-0812">Transmembrane</keyword>
<name>A0A8S3TVY0_MYTED</name>
<evidence type="ECO:0000256" key="1">
    <source>
        <dbReference type="SAM" id="Phobius"/>
    </source>
</evidence>
<evidence type="ECO:0000313" key="3">
    <source>
        <dbReference type="Proteomes" id="UP000683360"/>
    </source>
</evidence>
<protein>
    <submittedName>
        <fullName evidence="2">Uncharacterized protein</fullName>
    </submittedName>
</protein>
<evidence type="ECO:0000313" key="2">
    <source>
        <dbReference type="EMBL" id="CAG2237848.1"/>
    </source>
</evidence>